<dbReference type="AlphaFoldDB" id="A0AAW3IKV4"/>
<evidence type="ECO:0008006" key="3">
    <source>
        <dbReference type="Google" id="ProtNLM"/>
    </source>
</evidence>
<name>A0AAW3IKV4_VIBPH</name>
<evidence type="ECO:0000313" key="2">
    <source>
        <dbReference type="Proteomes" id="UP000037697"/>
    </source>
</evidence>
<accession>A0AAW3IKV4</accession>
<sequence length="86" mass="9824">MEIVTKECFICSLASSAFEIDHNNGFDVSCSSCGRYAMTHSVVDNLTNARRKEIKALLRKAKDKQGYYYISQNVKKELEPVWVDKT</sequence>
<dbReference type="Proteomes" id="UP000037697">
    <property type="component" value="Unassembled WGS sequence"/>
</dbReference>
<evidence type="ECO:0000313" key="1">
    <source>
        <dbReference type="EMBL" id="KOY18719.1"/>
    </source>
</evidence>
<reference evidence="1 2" key="1">
    <citation type="submission" date="2015-07" db="EMBL/GenBank/DDBJ databases">
        <title>Foodborne Vibrio parahaemolyticus Isolates.</title>
        <authorList>
            <person name="Ronholm J."/>
            <person name="Petronella N."/>
            <person name="Kenwell R."/>
            <person name="Banerjee S."/>
        </authorList>
    </citation>
    <scope>NUCLEOTIDE SEQUENCE [LARGE SCALE GENOMIC DNA]</scope>
    <source>
        <strain evidence="1 2">HS-06-05</strain>
    </source>
</reference>
<organism evidence="1 2">
    <name type="scientific">Vibrio parahaemolyticus</name>
    <dbReference type="NCBI Taxonomy" id="670"/>
    <lineage>
        <taxon>Bacteria</taxon>
        <taxon>Pseudomonadati</taxon>
        <taxon>Pseudomonadota</taxon>
        <taxon>Gammaproteobacteria</taxon>
        <taxon>Vibrionales</taxon>
        <taxon>Vibrionaceae</taxon>
        <taxon>Vibrio</taxon>
    </lineage>
</organism>
<proteinExistence type="predicted"/>
<protein>
    <recommendedName>
        <fullName evidence="3">TFIIB-type zinc ribbon-containing protein</fullName>
    </recommendedName>
</protein>
<gene>
    <name evidence="1" type="ORF">ACX05_26920</name>
</gene>
<dbReference type="EMBL" id="LIRS01000160">
    <property type="protein sequence ID" value="KOY18719.1"/>
    <property type="molecule type" value="Genomic_DNA"/>
</dbReference>
<comment type="caution">
    <text evidence="1">The sequence shown here is derived from an EMBL/GenBank/DDBJ whole genome shotgun (WGS) entry which is preliminary data.</text>
</comment>
<dbReference type="RefSeq" id="WP_031813944.1">
    <property type="nucleotide sequence ID" value="NZ_CP046787.1"/>
</dbReference>